<evidence type="ECO:0000313" key="2">
    <source>
        <dbReference type="EMBL" id="KAF5200107.1"/>
    </source>
</evidence>
<feature type="compositionally biased region" description="Polar residues" evidence="1">
    <location>
        <begin position="63"/>
        <end position="78"/>
    </location>
</feature>
<sequence length="120" mass="13753">MIEGQNFLGFWQIFSYPNFLYYSHCCKIGYSFEFCHKRRSPPKDKEPQDGGTTNQIHIRKPANQVQSRPQQQPKTWQAPQGRKIYRPVANHPEGEGTSGTKDSLGRDIPSPAIHNDNQVP</sequence>
<feature type="region of interest" description="Disordered" evidence="1">
    <location>
        <begin position="37"/>
        <end position="120"/>
    </location>
</feature>
<dbReference type="EMBL" id="JABWDY010011133">
    <property type="protein sequence ID" value="KAF5200107.1"/>
    <property type="molecule type" value="Genomic_DNA"/>
</dbReference>
<organism evidence="2 3">
    <name type="scientific">Thalictrum thalictroides</name>
    <name type="common">Rue-anemone</name>
    <name type="synonym">Anemone thalictroides</name>
    <dbReference type="NCBI Taxonomy" id="46969"/>
    <lineage>
        <taxon>Eukaryota</taxon>
        <taxon>Viridiplantae</taxon>
        <taxon>Streptophyta</taxon>
        <taxon>Embryophyta</taxon>
        <taxon>Tracheophyta</taxon>
        <taxon>Spermatophyta</taxon>
        <taxon>Magnoliopsida</taxon>
        <taxon>Ranunculales</taxon>
        <taxon>Ranunculaceae</taxon>
        <taxon>Thalictroideae</taxon>
        <taxon>Thalictrum</taxon>
    </lineage>
</organism>
<name>A0A7J6WT26_THATH</name>
<reference evidence="2 3" key="1">
    <citation type="submission" date="2020-06" db="EMBL/GenBank/DDBJ databases">
        <title>Transcriptomic and genomic resources for Thalictrum thalictroides and T. hernandezii: Facilitating candidate gene discovery in an emerging model plant lineage.</title>
        <authorList>
            <person name="Arias T."/>
            <person name="Riano-Pachon D.M."/>
            <person name="Di Stilio V.S."/>
        </authorList>
    </citation>
    <scope>NUCLEOTIDE SEQUENCE [LARGE SCALE GENOMIC DNA]</scope>
    <source>
        <strain evidence="3">cv. WT478/WT964</strain>
        <tissue evidence="2">Leaves</tissue>
    </source>
</reference>
<evidence type="ECO:0000313" key="3">
    <source>
        <dbReference type="Proteomes" id="UP000554482"/>
    </source>
</evidence>
<dbReference type="Proteomes" id="UP000554482">
    <property type="component" value="Unassembled WGS sequence"/>
</dbReference>
<evidence type="ECO:0000256" key="1">
    <source>
        <dbReference type="SAM" id="MobiDB-lite"/>
    </source>
</evidence>
<keyword evidence="3" id="KW-1185">Reference proteome</keyword>
<comment type="caution">
    <text evidence="2">The sequence shown here is derived from an EMBL/GenBank/DDBJ whole genome shotgun (WGS) entry which is preliminary data.</text>
</comment>
<accession>A0A7J6WT26</accession>
<protein>
    <submittedName>
        <fullName evidence="2">Uncharacterized protein</fullName>
    </submittedName>
</protein>
<proteinExistence type="predicted"/>
<dbReference type="AlphaFoldDB" id="A0A7J6WT26"/>
<gene>
    <name evidence="2" type="ORF">FRX31_010306</name>
</gene>